<reference evidence="1" key="1">
    <citation type="submission" date="2022-11" db="EMBL/GenBank/DDBJ databases">
        <title>Genome Sequence of Nemania bipapillata.</title>
        <authorList>
            <person name="Buettner E."/>
        </authorList>
    </citation>
    <scope>NUCLEOTIDE SEQUENCE</scope>
    <source>
        <strain evidence="1">CP14</strain>
    </source>
</reference>
<sequence length="134" mass="13934">MTNTLDSMNSVTVFFPSNAAFSATNTTASTPELLSNHVVSGTVSYLPDLTDGTVLKTQRGETLAISIRSGIYYVNGARITQANLILSNGVGHVIDKVLVPQPYTPPVIASASTKTAKLVAAIGTSGLLVLLSLI</sequence>
<accession>A0ACC2J2P6</accession>
<keyword evidence="2" id="KW-1185">Reference proteome</keyword>
<protein>
    <submittedName>
        <fullName evidence="1">Uncharacterized protein</fullName>
    </submittedName>
</protein>
<evidence type="ECO:0000313" key="2">
    <source>
        <dbReference type="Proteomes" id="UP001153334"/>
    </source>
</evidence>
<gene>
    <name evidence="1" type="ORF">ONZ43_g1989</name>
</gene>
<organism evidence="1 2">
    <name type="scientific">Nemania bipapillata</name>
    <dbReference type="NCBI Taxonomy" id="110536"/>
    <lineage>
        <taxon>Eukaryota</taxon>
        <taxon>Fungi</taxon>
        <taxon>Dikarya</taxon>
        <taxon>Ascomycota</taxon>
        <taxon>Pezizomycotina</taxon>
        <taxon>Sordariomycetes</taxon>
        <taxon>Xylariomycetidae</taxon>
        <taxon>Xylariales</taxon>
        <taxon>Xylariaceae</taxon>
        <taxon>Nemania</taxon>
    </lineage>
</organism>
<dbReference type="EMBL" id="JAPESX010000382">
    <property type="protein sequence ID" value="KAJ8121599.1"/>
    <property type="molecule type" value="Genomic_DNA"/>
</dbReference>
<evidence type="ECO:0000313" key="1">
    <source>
        <dbReference type="EMBL" id="KAJ8121599.1"/>
    </source>
</evidence>
<proteinExistence type="predicted"/>
<dbReference type="Proteomes" id="UP001153334">
    <property type="component" value="Unassembled WGS sequence"/>
</dbReference>
<name>A0ACC2J2P6_9PEZI</name>
<comment type="caution">
    <text evidence="1">The sequence shown here is derived from an EMBL/GenBank/DDBJ whole genome shotgun (WGS) entry which is preliminary data.</text>
</comment>